<dbReference type="Pfam" id="PF00561">
    <property type="entry name" value="Abhydrolase_1"/>
    <property type="match status" value="1"/>
</dbReference>
<proteinExistence type="predicted"/>
<dbReference type="InterPro" id="IPR000073">
    <property type="entry name" value="AB_hydrolase_1"/>
</dbReference>
<feature type="domain" description="AB hydrolase-1" evidence="1">
    <location>
        <begin position="114"/>
        <end position="227"/>
    </location>
</feature>
<dbReference type="PANTHER" id="PTHR43689:SF8">
    <property type="entry name" value="ALPHA_BETA-HYDROLASES SUPERFAMILY PROTEIN"/>
    <property type="match status" value="1"/>
</dbReference>
<evidence type="ECO:0000313" key="3">
    <source>
        <dbReference type="Proteomes" id="UP001595906"/>
    </source>
</evidence>
<keyword evidence="3" id="KW-1185">Reference proteome</keyword>
<name>A0ABV8PSD9_9BACT</name>
<dbReference type="RefSeq" id="WP_379011680.1">
    <property type="nucleotide sequence ID" value="NZ_JBHSDC010000002.1"/>
</dbReference>
<dbReference type="PANTHER" id="PTHR43689">
    <property type="entry name" value="HYDROLASE"/>
    <property type="match status" value="1"/>
</dbReference>
<dbReference type="SUPFAM" id="SSF53474">
    <property type="entry name" value="alpha/beta-Hydrolases"/>
    <property type="match status" value="1"/>
</dbReference>
<dbReference type="Proteomes" id="UP001595906">
    <property type="component" value="Unassembled WGS sequence"/>
</dbReference>
<accession>A0ABV8PSD9</accession>
<sequence length="329" mass="37283">MAIYYFLPLKSTYNAIRDTKNFITSRTRFTLGLFVKLYIHLKKQLMPLFKKSVLRISIIIFAWVIFAQSCMKMRISDSKAQAEFKAANIPLQLHTITSKGFQLHYAQTGNDTLPTLFFVHGSPGSWDAFKTYLQDTDLLKKFRMVSIDRPGFGYSEFGNAKNLQQQSDIISPLLQQINNGRAVYIVGHSLGGPMAVKLVADNPNTFAGMVLLAAALDPAQEPKEPWRGFLLHSSLQIILPGAFKPSNEELWYLKTDLIPLTNQFASITCPVWIIHGDKDSFVPVGNVTYANKKLVYAKFVKTIILHNAPHFIPWAPWYKDVKKVLLDIK</sequence>
<comment type="caution">
    <text evidence="2">The sequence shown here is derived from an EMBL/GenBank/DDBJ whole genome shotgun (WGS) entry which is preliminary data.</text>
</comment>
<dbReference type="InterPro" id="IPR029058">
    <property type="entry name" value="AB_hydrolase_fold"/>
</dbReference>
<dbReference type="Gene3D" id="3.40.50.1820">
    <property type="entry name" value="alpha/beta hydrolase"/>
    <property type="match status" value="1"/>
</dbReference>
<keyword evidence="2" id="KW-0378">Hydrolase</keyword>
<organism evidence="2 3">
    <name type="scientific">Parasediminibacterium paludis</name>
    <dbReference type="NCBI Taxonomy" id="908966"/>
    <lineage>
        <taxon>Bacteria</taxon>
        <taxon>Pseudomonadati</taxon>
        <taxon>Bacteroidota</taxon>
        <taxon>Chitinophagia</taxon>
        <taxon>Chitinophagales</taxon>
        <taxon>Chitinophagaceae</taxon>
        <taxon>Parasediminibacterium</taxon>
    </lineage>
</organism>
<dbReference type="GO" id="GO:0016787">
    <property type="term" value="F:hydrolase activity"/>
    <property type="evidence" value="ECO:0007669"/>
    <property type="project" value="UniProtKB-KW"/>
</dbReference>
<dbReference type="EMBL" id="JBHSDC010000002">
    <property type="protein sequence ID" value="MFC4230494.1"/>
    <property type="molecule type" value="Genomic_DNA"/>
</dbReference>
<dbReference type="PRINTS" id="PR00111">
    <property type="entry name" value="ABHYDROLASE"/>
</dbReference>
<evidence type="ECO:0000313" key="2">
    <source>
        <dbReference type="EMBL" id="MFC4230494.1"/>
    </source>
</evidence>
<reference evidence="3" key="1">
    <citation type="journal article" date="2019" name="Int. J. Syst. Evol. Microbiol.">
        <title>The Global Catalogue of Microorganisms (GCM) 10K type strain sequencing project: providing services to taxonomists for standard genome sequencing and annotation.</title>
        <authorList>
            <consortium name="The Broad Institute Genomics Platform"/>
            <consortium name="The Broad Institute Genome Sequencing Center for Infectious Disease"/>
            <person name="Wu L."/>
            <person name="Ma J."/>
        </authorList>
    </citation>
    <scope>NUCLEOTIDE SEQUENCE [LARGE SCALE GENOMIC DNA]</scope>
    <source>
        <strain evidence="3">CECT 8010</strain>
    </source>
</reference>
<gene>
    <name evidence="2" type="ORF">ACFOW1_01230</name>
</gene>
<protein>
    <submittedName>
        <fullName evidence="2">Alpha/beta fold hydrolase</fullName>
    </submittedName>
</protein>
<evidence type="ECO:0000259" key="1">
    <source>
        <dbReference type="Pfam" id="PF00561"/>
    </source>
</evidence>